<organism evidence="1 2">
    <name type="scientific">Pristionchus entomophagus</name>
    <dbReference type="NCBI Taxonomy" id="358040"/>
    <lineage>
        <taxon>Eukaryota</taxon>
        <taxon>Metazoa</taxon>
        <taxon>Ecdysozoa</taxon>
        <taxon>Nematoda</taxon>
        <taxon>Chromadorea</taxon>
        <taxon>Rhabditida</taxon>
        <taxon>Rhabditina</taxon>
        <taxon>Diplogasteromorpha</taxon>
        <taxon>Diplogasteroidea</taxon>
        <taxon>Neodiplogasteridae</taxon>
        <taxon>Pristionchus</taxon>
    </lineage>
</organism>
<gene>
    <name evidence="1" type="ORF">PENTCL1PPCAC_7610</name>
</gene>
<dbReference type="AlphaFoldDB" id="A0AAV5SS20"/>
<protein>
    <submittedName>
        <fullName evidence="1">Uncharacterized protein</fullName>
    </submittedName>
</protein>
<dbReference type="Proteomes" id="UP001432027">
    <property type="component" value="Unassembled WGS sequence"/>
</dbReference>
<feature type="non-terminal residue" evidence="1">
    <location>
        <position position="1"/>
    </location>
</feature>
<proteinExistence type="predicted"/>
<comment type="caution">
    <text evidence="1">The sequence shown here is derived from an EMBL/GenBank/DDBJ whole genome shotgun (WGS) entry which is preliminary data.</text>
</comment>
<keyword evidence="2" id="KW-1185">Reference proteome</keyword>
<evidence type="ECO:0000313" key="2">
    <source>
        <dbReference type="Proteomes" id="UP001432027"/>
    </source>
</evidence>
<dbReference type="EMBL" id="BTSX01000002">
    <property type="protein sequence ID" value="GMS85435.1"/>
    <property type="molecule type" value="Genomic_DNA"/>
</dbReference>
<evidence type="ECO:0000313" key="1">
    <source>
        <dbReference type="EMBL" id="GMS85435.1"/>
    </source>
</evidence>
<name>A0AAV5SS20_9BILA</name>
<accession>A0AAV5SS20</accession>
<reference evidence="1" key="1">
    <citation type="submission" date="2023-10" db="EMBL/GenBank/DDBJ databases">
        <title>Genome assembly of Pristionchus species.</title>
        <authorList>
            <person name="Yoshida K."/>
            <person name="Sommer R.J."/>
        </authorList>
    </citation>
    <scope>NUCLEOTIDE SEQUENCE</scope>
    <source>
        <strain evidence="1">RS0144</strain>
    </source>
</reference>
<sequence length="122" mass="13984">GWQAQPLSGSCYVCCWSLRSMFERTRDLHCVQMPSSSQFLRFPLSISLRRQSWRLFHIRCLVCAHDSVAELSVNGFSGGQASGPDQLLILECDCLLTSLNLHQSIHLHHLFPYKLRRSSLHE</sequence>